<proteinExistence type="inferred from homology"/>
<evidence type="ECO:0000256" key="8">
    <source>
        <dbReference type="ARBA" id="ARBA00023098"/>
    </source>
</evidence>
<keyword evidence="8 10" id="KW-0443">Lipid metabolism</keyword>
<keyword evidence="10" id="KW-0746">Sphingolipid metabolism</keyword>
<dbReference type="Pfam" id="PF04161">
    <property type="entry name" value="Arv1"/>
    <property type="match status" value="2"/>
</dbReference>
<accession>A0ABQ8WP68</accession>
<evidence type="ECO:0000256" key="9">
    <source>
        <dbReference type="ARBA" id="ARBA00023136"/>
    </source>
</evidence>
<feature type="region of interest" description="Disordered" evidence="11">
    <location>
        <begin position="227"/>
        <end position="321"/>
    </location>
</feature>
<dbReference type="InterPro" id="IPR007290">
    <property type="entry name" value="Arv1"/>
</dbReference>
<evidence type="ECO:0000256" key="6">
    <source>
        <dbReference type="ARBA" id="ARBA00022989"/>
    </source>
</evidence>
<keyword evidence="5 10" id="KW-0256">Endoplasmic reticulum</keyword>
<sequence length="500" mass="53482">TQSTSSIRYGVVANIAVSHTAAGGSIPPIGVSFFCFFVSIPFPVSSDIGFTAFIILIGDYRDSRTSRKILGCDAMPICIECSYPVSHLYSAYSRADDRSQGKGVRLTQCPRCQRFADKYVEYDFVVLFIDLVLIKPQVYRHLLFNRLGRDDNQFDRSIIRLGVLLLLFDVYLTWARIEKDPSLATTFLSRAPIIIQYLFFLSLNAAATLAHHLTVRLLASILVPKSRRYSGPDSSSNANTNPSRKSTGDATLLPSGPPRQRHNPRHPDCRSYSEVASPTDLSPPPQGTSSMGPPPRPAPPLRRASTAPLQNIQPLPPPTAASPAAISTALLVSSCAKLFPILLVIWGADGSGSLSGIPAHSPSAAQIRASTQPATMSSAVHQSLFATATQTSSLISAKAAIPTPPPDLARSSSFLESWLAATAASLRTSTPTSYLTGLFDLLASLLSLGVVDTHLVLLSNIEALYILLGCGYLRAVAVAVAGQIARWAVERVILGAVGVG</sequence>
<feature type="transmembrane region" description="Helical" evidence="10">
    <location>
        <begin position="158"/>
        <end position="177"/>
    </location>
</feature>
<feature type="transmembrane region" description="Helical" evidence="10">
    <location>
        <begin position="31"/>
        <end position="58"/>
    </location>
</feature>
<evidence type="ECO:0000256" key="7">
    <source>
        <dbReference type="ARBA" id="ARBA00023055"/>
    </source>
</evidence>
<evidence type="ECO:0000256" key="1">
    <source>
        <dbReference type="ARBA" id="ARBA00004477"/>
    </source>
</evidence>
<keyword evidence="10" id="KW-0333">Golgi apparatus</keyword>
<keyword evidence="3 10" id="KW-0813">Transport</keyword>
<evidence type="ECO:0000256" key="5">
    <source>
        <dbReference type="ARBA" id="ARBA00022824"/>
    </source>
</evidence>
<keyword evidence="6 10" id="KW-1133">Transmembrane helix</keyword>
<evidence type="ECO:0000256" key="10">
    <source>
        <dbReference type="RuleBase" id="RU368065"/>
    </source>
</evidence>
<dbReference type="PANTHER" id="PTHR14467:SF0">
    <property type="entry name" value="PROTEIN ARV1"/>
    <property type="match status" value="1"/>
</dbReference>
<evidence type="ECO:0000256" key="4">
    <source>
        <dbReference type="ARBA" id="ARBA00022692"/>
    </source>
</evidence>
<comment type="function">
    <text evidence="10">Regulates also the sphingolipid metabolism.</text>
</comment>
<evidence type="ECO:0000313" key="12">
    <source>
        <dbReference type="EMBL" id="KAJ5274173.1"/>
    </source>
</evidence>
<dbReference type="PANTHER" id="PTHR14467">
    <property type="entry name" value="ARV1"/>
    <property type="match status" value="1"/>
</dbReference>
<comment type="similarity">
    <text evidence="2 10">Belongs to the ARV1 family.</text>
</comment>
<feature type="compositionally biased region" description="Polar residues" evidence="11">
    <location>
        <begin position="232"/>
        <end position="249"/>
    </location>
</feature>
<evidence type="ECO:0000313" key="13">
    <source>
        <dbReference type="Proteomes" id="UP001220256"/>
    </source>
</evidence>
<dbReference type="Proteomes" id="UP001220256">
    <property type="component" value="Unassembled WGS sequence"/>
</dbReference>
<keyword evidence="4 10" id="KW-0812">Transmembrane</keyword>
<comment type="subcellular location">
    <subcellularLocation>
        <location evidence="1 10">Endoplasmic reticulum membrane</location>
        <topology evidence="1 10">Multi-pass membrane protein</topology>
    </subcellularLocation>
    <subcellularLocation>
        <location evidence="10">Golgi apparatus membrane</location>
        <topology evidence="10">Multi-pass membrane protein</topology>
    </subcellularLocation>
</comment>
<evidence type="ECO:0000256" key="2">
    <source>
        <dbReference type="ARBA" id="ARBA00009187"/>
    </source>
</evidence>
<evidence type="ECO:0000256" key="3">
    <source>
        <dbReference type="ARBA" id="ARBA00022448"/>
    </source>
</evidence>
<feature type="compositionally biased region" description="Pro residues" evidence="11">
    <location>
        <begin position="281"/>
        <end position="300"/>
    </location>
</feature>
<keyword evidence="7 10" id="KW-0445">Lipid transport</keyword>
<organism evidence="12 13">
    <name type="scientific">Penicillium chrysogenum</name>
    <name type="common">Penicillium notatum</name>
    <dbReference type="NCBI Taxonomy" id="5076"/>
    <lineage>
        <taxon>Eukaryota</taxon>
        <taxon>Fungi</taxon>
        <taxon>Dikarya</taxon>
        <taxon>Ascomycota</taxon>
        <taxon>Pezizomycotina</taxon>
        <taxon>Eurotiomycetes</taxon>
        <taxon>Eurotiomycetidae</taxon>
        <taxon>Eurotiales</taxon>
        <taxon>Aspergillaceae</taxon>
        <taxon>Penicillium</taxon>
        <taxon>Penicillium chrysogenum species complex</taxon>
    </lineage>
</organism>
<comment type="function">
    <text evidence="10">Mediator of sterol homeostasis involved in sterol uptake, trafficking and distribution into membranes.</text>
</comment>
<feature type="transmembrane region" description="Helical" evidence="10">
    <location>
        <begin position="197"/>
        <end position="219"/>
    </location>
</feature>
<dbReference type="EMBL" id="JAPVEB010000002">
    <property type="protein sequence ID" value="KAJ5274173.1"/>
    <property type="molecule type" value="Genomic_DNA"/>
</dbReference>
<gene>
    <name evidence="12" type="ORF">N7505_002718</name>
</gene>
<feature type="non-terminal residue" evidence="12">
    <location>
        <position position="1"/>
    </location>
</feature>
<name>A0ABQ8WP68_PENCH</name>
<protein>
    <recommendedName>
        <fullName evidence="10">Protein ARV</fullName>
    </recommendedName>
</protein>
<evidence type="ECO:0000256" key="11">
    <source>
        <dbReference type="SAM" id="MobiDB-lite"/>
    </source>
</evidence>
<keyword evidence="9 10" id="KW-0472">Membrane</keyword>
<keyword evidence="13" id="KW-1185">Reference proteome</keyword>
<reference evidence="12 13" key="1">
    <citation type="journal article" date="2023" name="IMA Fungus">
        <title>Comparative genomic study of the Penicillium genus elucidates a diverse pangenome and 15 lateral gene transfer events.</title>
        <authorList>
            <person name="Petersen C."/>
            <person name="Sorensen T."/>
            <person name="Nielsen M.R."/>
            <person name="Sondergaard T.E."/>
            <person name="Sorensen J.L."/>
            <person name="Fitzpatrick D.A."/>
            <person name="Frisvad J.C."/>
            <person name="Nielsen K.L."/>
        </authorList>
    </citation>
    <scope>NUCLEOTIDE SEQUENCE [LARGE SCALE GENOMIC DNA]</scope>
    <source>
        <strain evidence="12 13">IBT 3361</strain>
    </source>
</reference>
<comment type="caution">
    <text evidence="12">The sequence shown here is derived from an EMBL/GenBank/DDBJ whole genome shotgun (WGS) entry which is preliminary data.</text>
</comment>